<dbReference type="InterPro" id="IPR032221">
    <property type="entry name" value="DUF5040"/>
</dbReference>
<protein>
    <submittedName>
        <fullName evidence="1">DUF5040 domain-containing protein</fullName>
    </submittedName>
</protein>
<dbReference type="Pfam" id="PF16443">
    <property type="entry name" value="DUF5040"/>
    <property type="match status" value="1"/>
</dbReference>
<proteinExistence type="predicted"/>
<dbReference type="SUPFAM" id="SSF52266">
    <property type="entry name" value="SGNH hydrolase"/>
    <property type="match status" value="1"/>
</dbReference>
<accession>A0A6A2RYM1</accession>
<name>A0A6A2RYM1_9BACE</name>
<gene>
    <name evidence="1" type="ORF">GA424_07520</name>
</gene>
<comment type="caution">
    <text evidence="1">The sequence shown here is derived from an EMBL/GenBank/DDBJ whole genome shotgun (WGS) entry which is preliminary data.</text>
</comment>
<organism evidence="1 2">
    <name type="scientific">Bacteroides xylanisolvens</name>
    <dbReference type="NCBI Taxonomy" id="371601"/>
    <lineage>
        <taxon>Bacteria</taxon>
        <taxon>Pseudomonadati</taxon>
        <taxon>Bacteroidota</taxon>
        <taxon>Bacteroidia</taxon>
        <taxon>Bacteroidales</taxon>
        <taxon>Bacteroidaceae</taxon>
        <taxon>Bacteroides</taxon>
    </lineage>
</organism>
<reference evidence="1 2" key="1">
    <citation type="journal article" date="2019" name="Nat. Med.">
        <title>A library of human gut bacterial isolates paired with longitudinal multiomics data enables mechanistic microbiome research.</title>
        <authorList>
            <person name="Poyet M."/>
            <person name="Groussin M."/>
            <person name="Gibbons S.M."/>
            <person name="Avila-Pacheco J."/>
            <person name="Jiang X."/>
            <person name="Kearney S.M."/>
            <person name="Perrotta A.R."/>
            <person name="Berdy B."/>
            <person name="Zhao S."/>
            <person name="Lieberman T.D."/>
            <person name="Swanson P.K."/>
            <person name="Smith M."/>
            <person name="Roesemann S."/>
            <person name="Alexander J.E."/>
            <person name="Rich S.A."/>
            <person name="Livny J."/>
            <person name="Vlamakis H."/>
            <person name="Clish C."/>
            <person name="Bullock K."/>
            <person name="Deik A."/>
            <person name="Scott J."/>
            <person name="Pierce K.A."/>
            <person name="Xavier R.J."/>
            <person name="Alm E.J."/>
        </authorList>
    </citation>
    <scope>NUCLEOTIDE SEQUENCE [LARGE SCALE GENOMIC DNA]</scope>
    <source>
        <strain evidence="1 2">BIOML-A62</strain>
    </source>
</reference>
<sequence length="260" mass="29912">MSMRNKLLILLIFSLFTGNVLAQNEHVNSKKYTILLSGASFASPENGWFELGCRELDAKAINRAIGGEAIADAANRMNDGSLYSQEELEEIDALVIMQVHNRDVADESCLRDKYTDYKLPFNRDNYAIGFDYVIKRYLTECYELRNNPKSKYYKSKYGKPALVVLCTHWNDNRTLYNTSVRLLAEKWGFPLVEFDKYIGFSKRANHPVTNEPVTLLYASDMQKIEGVLHGHHPLRGENEYIQRKMAAIFVDMMHKVLPVK</sequence>
<evidence type="ECO:0000313" key="1">
    <source>
        <dbReference type="EMBL" id="KAB6140185.1"/>
    </source>
</evidence>
<evidence type="ECO:0000313" key="2">
    <source>
        <dbReference type="Proteomes" id="UP000487596"/>
    </source>
</evidence>
<dbReference type="Proteomes" id="UP000487596">
    <property type="component" value="Unassembled WGS sequence"/>
</dbReference>
<dbReference type="EMBL" id="WDEH01000009">
    <property type="protein sequence ID" value="KAB6140185.1"/>
    <property type="molecule type" value="Genomic_DNA"/>
</dbReference>
<dbReference type="AlphaFoldDB" id="A0A6A2RYM1"/>